<protein>
    <submittedName>
        <fullName evidence="1">Uncharacterized protein</fullName>
    </submittedName>
</protein>
<sequence length="98" mass="10747">QTGLGSREVSPDAVSAYTPSLAGHAYQRAKVLGSIGYTNIPSWDTWTTSYFLQNGSEELGCKKTKAAMRYLAGFKDPMQLHLNTEKGHTLTACHQVKQ</sequence>
<dbReference type="AlphaFoldDB" id="A0A2H0UIJ5"/>
<evidence type="ECO:0000313" key="1">
    <source>
        <dbReference type="EMBL" id="PIR86222.1"/>
    </source>
</evidence>
<gene>
    <name evidence="1" type="ORF">COU14_00130</name>
</gene>
<organism evidence="1 2">
    <name type="scientific">Candidatus Kaiserbacteria bacterium CG10_big_fil_rev_8_21_14_0_10_44_10</name>
    <dbReference type="NCBI Taxonomy" id="1974606"/>
    <lineage>
        <taxon>Bacteria</taxon>
        <taxon>Candidatus Kaiseribacteriota</taxon>
    </lineage>
</organism>
<proteinExistence type="predicted"/>
<dbReference type="Proteomes" id="UP000229612">
    <property type="component" value="Unassembled WGS sequence"/>
</dbReference>
<evidence type="ECO:0000313" key="2">
    <source>
        <dbReference type="Proteomes" id="UP000229612"/>
    </source>
</evidence>
<comment type="caution">
    <text evidence="1">The sequence shown here is derived from an EMBL/GenBank/DDBJ whole genome shotgun (WGS) entry which is preliminary data.</text>
</comment>
<name>A0A2H0UIJ5_9BACT</name>
<reference evidence="2" key="1">
    <citation type="submission" date="2017-09" db="EMBL/GenBank/DDBJ databases">
        <title>Depth-based differentiation of microbial function through sediment-hosted aquifers and enrichment of novel symbionts in the deep terrestrial subsurface.</title>
        <authorList>
            <person name="Probst A.J."/>
            <person name="Ladd B."/>
            <person name="Jarett J.K."/>
            <person name="Geller-Mcgrath D.E."/>
            <person name="Sieber C.M.K."/>
            <person name="Emerson J.B."/>
            <person name="Anantharaman K."/>
            <person name="Thomas B.C."/>
            <person name="Malmstrom R."/>
            <person name="Stieglmeier M."/>
            <person name="Klingl A."/>
            <person name="Woyke T."/>
            <person name="Ryan C.M."/>
            <person name="Banfield J.F."/>
        </authorList>
    </citation>
    <scope>NUCLEOTIDE SEQUENCE [LARGE SCALE GENOMIC DNA]</scope>
</reference>
<accession>A0A2H0UIJ5</accession>
<feature type="non-terminal residue" evidence="1">
    <location>
        <position position="1"/>
    </location>
</feature>
<dbReference type="EMBL" id="PFBG01000002">
    <property type="protein sequence ID" value="PIR86222.1"/>
    <property type="molecule type" value="Genomic_DNA"/>
</dbReference>